<proteinExistence type="predicted"/>
<evidence type="ECO:0000256" key="1">
    <source>
        <dbReference type="SAM" id="MobiDB-lite"/>
    </source>
</evidence>
<dbReference type="PANTHER" id="PTHR12110">
    <property type="entry name" value="HYDROXYPYRUVATE ISOMERASE"/>
    <property type="match status" value="1"/>
</dbReference>
<dbReference type="Gene3D" id="3.20.20.150">
    <property type="entry name" value="Divalent-metal-dependent TIM barrel enzymes"/>
    <property type="match status" value="1"/>
</dbReference>
<dbReference type="InterPro" id="IPR006311">
    <property type="entry name" value="TAT_signal"/>
</dbReference>
<accession>A0A6I6JY53</accession>
<feature type="domain" description="Xylose isomerase-like TIM barrel" evidence="2">
    <location>
        <begin position="180"/>
        <end position="324"/>
    </location>
</feature>
<keyword evidence="3" id="KW-0413">Isomerase</keyword>
<dbReference type="KEGG" id="mcos:GM418_10460"/>
<dbReference type="InterPro" id="IPR036237">
    <property type="entry name" value="Xyl_isomerase-like_sf"/>
</dbReference>
<evidence type="ECO:0000313" key="3">
    <source>
        <dbReference type="EMBL" id="QGY44063.1"/>
    </source>
</evidence>
<protein>
    <submittedName>
        <fullName evidence="3">Sugar phosphate isomerase/epimerase</fullName>
    </submittedName>
</protein>
<dbReference type="InterPro" id="IPR050312">
    <property type="entry name" value="IolE/XylAMocC-like"/>
</dbReference>
<name>A0A6I6JY53_9BACT</name>
<dbReference type="Proteomes" id="UP000428260">
    <property type="component" value="Chromosome"/>
</dbReference>
<dbReference type="RefSeq" id="WP_158865808.1">
    <property type="nucleotide sequence ID" value="NZ_CP046401.1"/>
</dbReference>
<sequence length="328" mass="36658">MKKSNLSRRKFLGTTAAAATGISIIPFNYSFTPQRKKPNSKVNGVQLGVTTFSYMRVPHSLEETLGYILEAGINAVEMRGVLEEGLGIPAGPPRRRRGSDLTAKEKAEIAEATKAAQEKQKEWRLSLPMQKYADIRKMYNNAGVDIHIAKFAPSGWSDEELDYAYKASNVLGAYGITDEASVEACKRMGKFAERNNSLAIYHTHGQFGDPEFDIDTLLSYSPANRLNLDVGHYYGSTGKHPNDVIIKYRDQIPMIHMKDKTGPNHPEKPNTSVPFGEGSTPIADVLELLKKEKWPIDVFVELEYQTPEGSDPVKEVTKCIEYMRNILE</sequence>
<dbReference type="AlphaFoldDB" id="A0A6I6JY53"/>
<gene>
    <name evidence="3" type="ORF">GM418_10460</name>
</gene>
<dbReference type="PROSITE" id="PS51318">
    <property type="entry name" value="TAT"/>
    <property type="match status" value="1"/>
</dbReference>
<feature type="compositionally biased region" description="Basic and acidic residues" evidence="1">
    <location>
        <begin position="258"/>
        <end position="268"/>
    </location>
</feature>
<reference evidence="3 4" key="1">
    <citation type="submission" date="2019-11" db="EMBL/GenBank/DDBJ databases">
        <authorList>
            <person name="Zheng R.K."/>
            <person name="Sun C.M."/>
        </authorList>
    </citation>
    <scope>NUCLEOTIDE SEQUENCE [LARGE SCALE GENOMIC DNA]</scope>
    <source>
        <strain evidence="3 4">WC007</strain>
    </source>
</reference>
<organism evidence="3 4">
    <name type="scientific">Maribellus comscasis</name>
    <dbReference type="NCBI Taxonomy" id="2681766"/>
    <lineage>
        <taxon>Bacteria</taxon>
        <taxon>Pseudomonadati</taxon>
        <taxon>Bacteroidota</taxon>
        <taxon>Bacteroidia</taxon>
        <taxon>Marinilabiliales</taxon>
        <taxon>Prolixibacteraceae</taxon>
        <taxon>Maribellus</taxon>
    </lineage>
</organism>
<dbReference type="SUPFAM" id="SSF51658">
    <property type="entry name" value="Xylose isomerase-like"/>
    <property type="match status" value="1"/>
</dbReference>
<feature type="region of interest" description="Disordered" evidence="1">
    <location>
        <begin position="258"/>
        <end position="277"/>
    </location>
</feature>
<dbReference type="Pfam" id="PF01261">
    <property type="entry name" value="AP_endonuc_2"/>
    <property type="match status" value="1"/>
</dbReference>
<dbReference type="GO" id="GO:0016853">
    <property type="term" value="F:isomerase activity"/>
    <property type="evidence" value="ECO:0007669"/>
    <property type="project" value="UniProtKB-KW"/>
</dbReference>
<evidence type="ECO:0000259" key="2">
    <source>
        <dbReference type="Pfam" id="PF01261"/>
    </source>
</evidence>
<dbReference type="InterPro" id="IPR013022">
    <property type="entry name" value="Xyl_isomerase-like_TIM-brl"/>
</dbReference>
<keyword evidence="4" id="KW-1185">Reference proteome</keyword>
<dbReference type="PANTHER" id="PTHR12110:SF41">
    <property type="entry name" value="INOSOSE DEHYDRATASE"/>
    <property type="match status" value="1"/>
</dbReference>
<evidence type="ECO:0000313" key="4">
    <source>
        <dbReference type="Proteomes" id="UP000428260"/>
    </source>
</evidence>
<dbReference type="EMBL" id="CP046401">
    <property type="protein sequence ID" value="QGY44063.1"/>
    <property type="molecule type" value="Genomic_DNA"/>
</dbReference>